<feature type="compositionally biased region" description="Polar residues" evidence="9">
    <location>
        <begin position="165"/>
        <end position="174"/>
    </location>
</feature>
<dbReference type="PANTHER" id="PTHR12473">
    <property type="entry name" value="UBIQUITIN CARBOXYL-TERMINAL HYDROLASE MINDY-4-RELATED"/>
    <property type="match status" value="1"/>
</dbReference>
<evidence type="ECO:0000259" key="10">
    <source>
        <dbReference type="SMART" id="SM01174"/>
    </source>
</evidence>
<comment type="function">
    <text evidence="8">Hydrolase that can remove 'Lys-48'-linked conjugated ubiquitin from proteins.</text>
</comment>
<keyword evidence="3 8" id="KW-0645">Protease</keyword>
<feature type="compositionally biased region" description="Polar residues" evidence="9">
    <location>
        <begin position="141"/>
        <end position="152"/>
    </location>
</feature>
<gene>
    <name evidence="11" type="ORF">XENTR_v90027433mg</name>
</gene>
<dbReference type="GO" id="GO:0071108">
    <property type="term" value="P:protein K48-linked deubiquitination"/>
    <property type="evidence" value="ECO:0007669"/>
    <property type="project" value="InterPro"/>
</dbReference>
<reference evidence="11" key="2">
    <citation type="journal article" date="2010" name="Science">
        <title>The genome of the Western clawed frog Xenopus tropicalis.</title>
        <authorList>
            <person name="Hellsten U."/>
            <person name="Harland R.M."/>
            <person name="Gilchrist M.J."/>
            <person name="Hendrix D."/>
            <person name="Jurka J."/>
            <person name="Kapitonov V."/>
            <person name="Ovcharenko I."/>
            <person name="Putnam N.H."/>
            <person name="Shu S."/>
            <person name="Taher L."/>
            <person name="Blitz I.L."/>
            <person name="Blumberg B."/>
            <person name="Dichmann D.S."/>
            <person name="Dubchak I."/>
            <person name="Amaya E."/>
            <person name="Detter J.C."/>
            <person name="Fletcher R."/>
            <person name="Gerhard D.S."/>
            <person name="Goodstein D."/>
            <person name="Graves T."/>
            <person name="Grigoriev I.V."/>
            <person name="Grimwood J."/>
            <person name="Kawashima T."/>
            <person name="Lindquist E."/>
            <person name="Lucas S.M."/>
            <person name="Mead P.E."/>
            <person name="Mitros T."/>
            <person name="Ogino H."/>
            <person name="Ohta Y."/>
            <person name="Poliakov A.V."/>
            <person name="Pollet N."/>
            <person name="Robert J."/>
            <person name="Salamov A."/>
            <person name="Sater A.K."/>
            <person name="Schmutz J."/>
            <person name="Terry A."/>
            <person name="Vize P.D."/>
            <person name="Warren W.C."/>
            <person name="Wells D."/>
            <person name="Wills A."/>
            <person name="Wilson R.K."/>
            <person name="Zimmerman L.B."/>
            <person name="Zorn A.M."/>
            <person name="Grainger R."/>
            <person name="Grammer T."/>
            <person name="Khokha M.K."/>
            <person name="Richardson P.M."/>
            <person name="Rokhsar D.S."/>
        </authorList>
    </citation>
    <scope>NUCLEOTIDE SEQUENCE [LARGE SCALE GENOMIC DNA]</scope>
    <source>
        <strain evidence="11">Nigerian</strain>
    </source>
</reference>
<evidence type="ECO:0000256" key="7">
    <source>
        <dbReference type="ARBA" id="ARBA00037630"/>
    </source>
</evidence>
<accession>A0A1B8Y9X7</accession>
<keyword evidence="6 8" id="KW-0788">Thiol protease</keyword>
<protein>
    <recommendedName>
        <fullName evidence="8">Ubiquitin carboxyl-terminal hydrolase MINDY</fullName>
        <ecNumber evidence="8">3.4.19.12</ecNumber>
    </recommendedName>
</protein>
<evidence type="ECO:0000256" key="1">
    <source>
        <dbReference type="ARBA" id="ARBA00000707"/>
    </source>
</evidence>
<evidence type="ECO:0000256" key="4">
    <source>
        <dbReference type="ARBA" id="ARBA00022786"/>
    </source>
</evidence>
<dbReference type="InterPro" id="IPR059022">
    <property type="entry name" value="MINDY4_N"/>
</dbReference>
<feature type="domain" description="Deubiquitinating enzyme MINDY-3/4 conserved" evidence="10">
    <location>
        <begin position="600"/>
        <end position="996"/>
    </location>
</feature>
<dbReference type="Pfam" id="PF13898">
    <property type="entry name" value="MINDY-3_4_CD"/>
    <property type="match status" value="3"/>
</dbReference>
<feature type="compositionally biased region" description="Basic and acidic residues" evidence="9">
    <location>
        <begin position="205"/>
        <end position="221"/>
    </location>
</feature>
<evidence type="ECO:0000256" key="2">
    <source>
        <dbReference type="ARBA" id="ARBA00011074"/>
    </source>
</evidence>
<evidence type="ECO:0000256" key="3">
    <source>
        <dbReference type="ARBA" id="ARBA00022670"/>
    </source>
</evidence>
<comment type="similarity">
    <text evidence="2 8">Belongs to the MINDY deubiquitinase family. FAM188 subfamily.</text>
</comment>
<reference evidence="11" key="1">
    <citation type="submission" date="2009-11" db="EMBL/GenBank/DDBJ databases">
        <authorList>
            <consortium name="US DOE Joint Genome Institute (JGI-PGF)"/>
            <person name="Ottilar R."/>
            <person name="Schmutz J."/>
            <person name="Salamov A."/>
            <person name="Cheng J.F."/>
            <person name="Lucas S."/>
            <person name="Pitluck S."/>
            <person name="Gundlach H."/>
            <person name="Guo Y."/>
            <person name="Haberer G."/>
            <person name="Nasrallah J."/>
            <person name="Mayer K.F.X."/>
            <person name="van de Peer Y."/>
            <person name="Weigel D."/>
            <person name="Grigoriev I.V."/>
        </authorList>
    </citation>
    <scope>NUCLEOTIDE SEQUENCE</scope>
    <source>
        <strain evidence="11">Nigerian</strain>
    </source>
</reference>
<evidence type="ECO:0000256" key="6">
    <source>
        <dbReference type="ARBA" id="ARBA00022807"/>
    </source>
</evidence>
<name>A0A1B8Y9X7_XENTR</name>
<reference evidence="11" key="3">
    <citation type="submission" date="2016-05" db="EMBL/GenBank/DDBJ databases">
        <title>WGS assembly of Xenopus tropicalis.</title>
        <authorList>
            <person name="Sessions A."/>
            <person name="Jenkins J."/>
            <person name="Mitros T."/>
            <person name="Lyons J.T."/>
            <person name="Dichmann D.S."/>
            <person name="Robert J."/>
            <person name="Harland R.M."/>
            <person name="Rokhsar D.S."/>
        </authorList>
    </citation>
    <scope>NUCLEOTIDE SEQUENCE</scope>
    <source>
        <strain evidence="11">Nigerian</strain>
    </source>
</reference>
<sequence length="1001" mass="110419">MEICYVQEVASSLVREFLSRKGLKKTSLTLEEELPRAPRSISTRNELRAALHLDRLYKENKLTEKPLKTLLEIMTKYFLEHSGKTKALNMRGEQNPAPPKGLATNLQQRHAGDLMMAVCDVSDDETGESSAVSDTSKTEIYRSQNDLQFNKSNHLKGPDRKQKQTEAGVTSTGVCSEGELMPPRVNIREHQERESWEMALGAKSSRSETQRPRSSRMDSLKKRGPRRSAAANTPNPIKGEVLSEITGGMGEPSTIAPANTALKLGKEFAAKLLSTSENLRNVSLCSTNAVPKPNAFAAAETAADGKGATEASPYASNEHRRRSGFSNMDLNSASLAKKTLPFHRERNDKEDLKLDDVEDCLVTEEIRNIPTALPGNLKQIEGKPIDLAQAVEIKKILFGSSFCCFSDEWKIQSFTFNNNQPLRYGFIQKKYSTVAPLYSTVAPLYSTVAPLYSTVAPQYSTVAPQYSTVAPLYSTVAPLYSTVAPLYSTVAPLYSTVAPLYSTVAPLYSTVAPQYSTVAPQYSTVAPQYSTVAPQYSTVAPQYSTVAPLYSTVVPQYSTVVPQYSTVVPLYSTVAPLYSNVAPLYSTVSPLYSTVSTPVTATVAPPVQHPLHPRYNKHSAGCWGFRIHRVSDRTICLFKGGPCGVLAAVQGCVLKNLLFGKDADLRVLQPSDSQRTSCLCKAIADILWRAGDNKEAVVALSCGRPQFSPAGRYKADGILESRAAPPSPNCATKFKLILYKIRKYEDLMGFVQQHISQFELGPFGCTLLTLSVVLSRSVELVQKDFDVSTNCLIGAHSYCTQELVNLILSGRAVSNVFNDVVELDSGNGNITLLRGVAHRTDIGFLSLFEHYNVCQVPIHGQISAADSAPSDRFASLSARVWAPPLGLPDQSWPYTLRSTCLVGSYLKTPRFPIWVICSESHFSVLFCVRRELMSDWKMERRFDLYYYDGLANQQDEIRLTVDTAATYIEEQENDLTPPLEHCIRTKWKGAVIDWNGTEPIL</sequence>
<keyword evidence="5 8" id="KW-0378">Hydrolase</keyword>
<feature type="region of interest" description="Disordered" evidence="9">
    <location>
        <begin position="125"/>
        <end position="240"/>
    </location>
</feature>
<dbReference type="SMART" id="SM01174">
    <property type="entry name" value="DUF4205"/>
    <property type="match status" value="1"/>
</dbReference>
<evidence type="ECO:0000313" key="11">
    <source>
        <dbReference type="EMBL" id="OCA19815.1"/>
    </source>
</evidence>
<dbReference type="InterPro" id="IPR025257">
    <property type="entry name" value="MINDY-3/4_CD"/>
</dbReference>
<dbReference type="EC" id="3.4.19.12" evidence="8"/>
<dbReference type="EMBL" id="KV460365">
    <property type="protein sequence ID" value="OCA19815.1"/>
    <property type="molecule type" value="Genomic_DNA"/>
</dbReference>
<feature type="compositionally biased region" description="Basic and acidic residues" evidence="9">
    <location>
        <begin position="186"/>
        <end position="196"/>
    </location>
</feature>
<dbReference type="GO" id="GO:0004843">
    <property type="term" value="F:cysteine-type deubiquitinase activity"/>
    <property type="evidence" value="ECO:0007669"/>
    <property type="project" value="UniProtKB-UniRule"/>
</dbReference>
<dbReference type="AlphaFoldDB" id="A0A1B8Y9X7"/>
<dbReference type="InterPro" id="IPR039785">
    <property type="entry name" value="MINY3/4"/>
</dbReference>
<evidence type="ECO:0000256" key="5">
    <source>
        <dbReference type="ARBA" id="ARBA00022801"/>
    </source>
</evidence>
<organism evidence="11">
    <name type="scientific">Xenopus tropicalis</name>
    <name type="common">Western clawed frog</name>
    <name type="synonym">Silurana tropicalis</name>
    <dbReference type="NCBI Taxonomy" id="8364"/>
    <lineage>
        <taxon>Eukaryota</taxon>
        <taxon>Metazoa</taxon>
        <taxon>Chordata</taxon>
        <taxon>Craniata</taxon>
        <taxon>Vertebrata</taxon>
        <taxon>Euteleostomi</taxon>
        <taxon>Amphibia</taxon>
        <taxon>Batrachia</taxon>
        <taxon>Anura</taxon>
        <taxon>Pipoidea</taxon>
        <taxon>Pipidae</taxon>
        <taxon>Xenopodinae</taxon>
        <taxon>Xenopus</taxon>
        <taxon>Silurana</taxon>
    </lineage>
</organism>
<comment type="catalytic activity">
    <reaction evidence="1 8">
        <text>Thiol-dependent hydrolysis of ester, thioester, amide, peptide and isopeptide bonds formed by the C-terminal Gly of ubiquitin (a 76-residue protein attached to proteins as an intracellular targeting signal).</text>
        <dbReference type="EC" id="3.4.19.12"/>
    </reaction>
</comment>
<keyword evidence="4 8" id="KW-0833">Ubl conjugation pathway</keyword>
<dbReference type="GO" id="GO:1990380">
    <property type="term" value="F:K48-linked deubiquitinase activity"/>
    <property type="evidence" value="ECO:0007669"/>
    <property type="project" value="UniProtKB-UniRule"/>
</dbReference>
<dbReference type="GO" id="GO:0006508">
    <property type="term" value="P:proteolysis"/>
    <property type="evidence" value="ECO:0007669"/>
    <property type="project" value="UniProtKB-KW"/>
</dbReference>
<dbReference type="PANTHER" id="PTHR12473:SF8">
    <property type="entry name" value="UBIQUITIN CARBOXYL-TERMINAL HYDROLASE MINDY-4-RELATED"/>
    <property type="match status" value="1"/>
</dbReference>
<feature type="region of interest" description="Disordered" evidence="9">
    <location>
        <begin position="305"/>
        <end position="326"/>
    </location>
</feature>
<proteinExistence type="inferred from homology"/>
<comment type="function">
    <text evidence="7">Probable hydrolase that can remove 'Lys-48'-linked conjugated ubiquitin from proteins.</text>
</comment>
<evidence type="ECO:0000256" key="9">
    <source>
        <dbReference type="SAM" id="MobiDB-lite"/>
    </source>
</evidence>
<dbReference type="Pfam" id="PF26038">
    <property type="entry name" value="Dimer_MINDY4_N"/>
    <property type="match status" value="1"/>
</dbReference>
<evidence type="ECO:0000256" key="8">
    <source>
        <dbReference type="RuleBase" id="RU367088"/>
    </source>
</evidence>